<protein>
    <submittedName>
        <fullName evidence="1">HS12A-like protein</fullName>
    </submittedName>
</protein>
<reference evidence="1" key="1">
    <citation type="submission" date="2022-11" db="EMBL/GenBank/DDBJ databases">
        <title>Centuries of genome instability and evolution in soft-shell clam transmissible cancer (bioRxiv).</title>
        <authorList>
            <person name="Hart S.F.M."/>
            <person name="Yonemitsu M.A."/>
            <person name="Giersch R.M."/>
            <person name="Beal B.F."/>
            <person name="Arriagada G."/>
            <person name="Davis B.W."/>
            <person name="Ostrander E.A."/>
            <person name="Goff S.P."/>
            <person name="Metzger M.J."/>
        </authorList>
    </citation>
    <scope>NUCLEOTIDE SEQUENCE</scope>
    <source>
        <strain evidence="1">MELC-2E11</strain>
        <tissue evidence="1">Siphon/mantle</tissue>
    </source>
</reference>
<dbReference type="PANTHER" id="PTHR14187">
    <property type="entry name" value="ALPHA KINASE/ELONGATION FACTOR 2 KINASE"/>
    <property type="match status" value="1"/>
</dbReference>
<proteinExistence type="predicted"/>
<dbReference type="SUPFAM" id="SSF53067">
    <property type="entry name" value="Actin-like ATPase domain"/>
    <property type="match status" value="1"/>
</dbReference>
<dbReference type="PANTHER" id="PTHR14187:SF5">
    <property type="entry name" value="HEAT SHOCK 70 KDA PROTEIN 12A"/>
    <property type="match status" value="1"/>
</dbReference>
<dbReference type="Gene3D" id="3.30.420.40">
    <property type="match status" value="1"/>
</dbReference>
<keyword evidence="2" id="KW-1185">Reference proteome</keyword>
<evidence type="ECO:0000313" key="1">
    <source>
        <dbReference type="EMBL" id="WAR12890.1"/>
    </source>
</evidence>
<gene>
    <name evidence="1" type="ORF">MAR_027070</name>
</gene>
<dbReference type="EMBL" id="CP111019">
    <property type="protein sequence ID" value="WAR12890.1"/>
    <property type="molecule type" value="Genomic_DNA"/>
</dbReference>
<sequence>MLSAITVEIGGKVVDKDLDNDDAKPSYANELEKKHEITCILFDADKNFDRYGRDALHKYSRSPPAERDQVYFYRNFKTSLTVEDKHLKLTDTASRHDIDPLCVFKGALDYLKRCVIKRVNEVIANPGAGAPIIEDDIMWVITFPSAWNDSFKDFMRKSAMDAGMNVNNIRLVTEPEAASMYIRDRCIETKGNNAIEPLEPGAKYFLVDLGAGTVDLCVHEILVDGNLMELYPAAGAHFGGYNDFEDEKSLKSIPQNL</sequence>
<name>A0ABY7ESC6_MYAAR</name>
<accession>A0ABY7ESC6</accession>
<evidence type="ECO:0000313" key="2">
    <source>
        <dbReference type="Proteomes" id="UP001164746"/>
    </source>
</evidence>
<dbReference type="Proteomes" id="UP001164746">
    <property type="component" value="Chromosome 8"/>
</dbReference>
<dbReference type="InterPro" id="IPR043129">
    <property type="entry name" value="ATPase_NBD"/>
</dbReference>
<organism evidence="1 2">
    <name type="scientific">Mya arenaria</name>
    <name type="common">Soft-shell clam</name>
    <dbReference type="NCBI Taxonomy" id="6604"/>
    <lineage>
        <taxon>Eukaryota</taxon>
        <taxon>Metazoa</taxon>
        <taxon>Spiralia</taxon>
        <taxon>Lophotrochozoa</taxon>
        <taxon>Mollusca</taxon>
        <taxon>Bivalvia</taxon>
        <taxon>Autobranchia</taxon>
        <taxon>Heteroconchia</taxon>
        <taxon>Euheterodonta</taxon>
        <taxon>Imparidentia</taxon>
        <taxon>Neoheterodontei</taxon>
        <taxon>Myida</taxon>
        <taxon>Myoidea</taxon>
        <taxon>Myidae</taxon>
        <taxon>Mya</taxon>
    </lineage>
</organism>